<dbReference type="SFLD" id="SFLDS00005">
    <property type="entry name" value="Isoprenoid_Synthase_Type_I"/>
    <property type="match status" value="1"/>
</dbReference>
<keyword evidence="6" id="KW-1185">Reference proteome</keyword>
<keyword evidence="4" id="KW-0479">Metal-binding</keyword>
<dbReference type="SFLD" id="SFLDG01020">
    <property type="entry name" value="Terpene_Cyclase_Like_2"/>
    <property type="match status" value="1"/>
</dbReference>
<dbReference type="PANTHER" id="PTHR35201:SF4">
    <property type="entry name" value="BETA-PINACENE SYNTHASE-RELATED"/>
    <property type="match status" value="1"/>
</dbReference>
<proteinExistence type="inferred from homology"/>
<comment type="cofactor">
    <cofactor evidence="1 4">
        <name>Mg(2+)</name>
        <dbReference type="ChEBI" id="CHEBI:18420"/>
    </cofactor>
</comment>
<dbReference type="InterPro" id="IPR034686">
    <property type="entry name" value="Terpene_cyclase-like_2"/>
</dbReference>
<name>A0A9W9LKX3_9EURO</name>
<dbReference type="InterPro" id="IPR008949">
    <property type="entry name" value="Isoprenoid_synthase_dom_sf"/>
</dbReference>
<comment type="similarity">
    <text evidence="2 4">Belongs to the terpene synthase family.</text>
</comment>
<keyword evidence="3 4" id="KW-0460">Magnesium</keyword>
<gene>
    <name evidence="5" type="ORF">N7492_006465</name>
</gene>
<comment type="caution">
    <text evidence="5">The sequence shown here is derived from an EMBL/GenBank/DDBJ whole genome shotgun (WGS) entry which is preliminary data.</text>
</comment>
<evidence type="ECO:0000256" key="3">
    <source>
        <dbReference type="ARBA" id="ARBA00022842"/>
    </source>
</evidence>
<protein>
    <recommendedName>
        <fullName evidence="4">Terpene synthase</fullName>
        <ecNumber evidence="4">4.2.3.-</ecNumber>
    </recommendedName>
</protein>
<evidence type="ECO:0000256" key="2">
    <source>
        <dbReference type="ARBA" id="ARBA00006333"/>
    </source>
</evidence>
<dbReference type="PANTHER" id="PTHR35201">
    <property type="entry name" value="TERPENE SYNTHASE"/>
    <property type="match status" value="1"/>
</dbReference>
<dbReference type="OrthoDB" id="2861623at2759"/>
<dbReference type="Pfam" id="PF19086">
    <property type="entry name" value="Terpene_syn_C_2"/>
    <property type="match status" value="1"/>
</dbReference>
<organism evidence="5 6">
    <name type="scientific">Penicillium capsulatum</name>
    <dbReference type="NCBI Taxonomy" id="69766"/>
    <lineage>
        <taxon>Eukaryota</taxon>
        <taxon>Fungi</taxon>
        <taxon>Dikarya</taxon>
        <taxon>Ascomycota</taxon>
        <taxon>Pezizomycotina</taxon>
        <taxon>Eurotiomycetes</taxon>
        <taxon>Eurotiomycetidae</taxon>
        <taxon>Eurotiales</taxon>
        <taxon>Aspergillaceae</taxon>
        <taxon>Penicillium</taxon>
    </lineage>
</organism>
<dbReference type="GO" id="GO:0010333">
    <property type="term" value="F:terpene synthase activity"/>
    <property type="evidence" value="ECO:0007669"/>
    <property type="project" value="InterPro"/>
</dbReference>
<dbReference type="GO" id="GO:0046872">
    <property type="term" value="F:metal ion binding"/>
    <property type="evidence" value="ECO:0007669"/>
    <property type="project" value="UniProtKB-KW"/>
</dbReference>
<dbReference type="AlphaFoldDB" id="A0A9W9LKX3"/>
<dbReference type="GO" id="GO:0008299">
    <property type="term" value="P:isoprenoid biosynthetic process"/>
    <property type="evidence" value="ECO:0007669"/>
    <property type="project" value="UniProtKB-ARBA"/>
</dbReference>
<reference evidence="5" key="1">
    <citation type="submission" date="2022-11" db="EMBL/GenBank/DDBJ databases">
        <authorList>
            <person name="Petersen C."/>
        </authorList>
    </citation>
    <scope>NUCLEOTIDE SEQUENCE</scope>
    <source>
        <strain evidence="5">IBT 21917</strain>
    </source>
</reference>
<evidence type="ECO:0000313" key="5">
    <source>
        <dbReference type="EMBL" id="KAJ5161073.1"/>
    </source>
</evidence>
<dbReference type="SUPFAM" id="SSF48576">
    <property type="entry name" value="Terpenoid synthases"/>
    <property type="match status" value="1"/>
</dbReference>
<sequence length="354" mass="40643">MSVDDILRQLQGQQIRVPCLFSLSPTWHARLNPEYDDTVEEAIDTWRRSCLRDPVSYKRNVAADGAYFTRTMNPGVTKPMMKIVGTLCSWVFAWDDILDFDEMDFGPEQRENFREETQQLMRESILGPVSTAEEAKSIAPTFDLVQTFYGIGASIRNGSKHVAVREFVCQTLCEYATAAVTMEAAFKQGRIQGLEEYLENRMGSSCVYGMIAISLFARDFEIPAWLLDHPWARELMKLVNLMVSLDNDIVSIHHEIACKHADNFVILLVHHRGMTPQEAVDHCCQIIRNSYIAFEDLRKKLLKHAAAYEIEDTARTFVECCLDVRIGIVNWTYYIPRYFDCQPSESKREVIISL</sequence>
<dbReference type="Proteomes" id="UP001146351">
    <property type="component" value="Unassembled WGS sequence"/>
</dbReference>
<dbReference type="Gene3D" id="1.10.600.10">
    <property type="entry name" value="Farnesyl Diphosphate Synthase"/>
    <property type="match status" value="1"/>
</dbReference>
<keyword evidence="4" id="KW-0456">Lyase</keyword>
<evidence type="ECO:0000313" key="6">
    <source>
        <dbReference type="Proteomes" id="UP001146351"/>
    </source>
</evidence>
<evidence type="ECO:0000256" key="4">
    <source>
        <dbReference type="RuleBase" id="RU366034"/>
    </source>
</evidence>
<reference evidence="5" key="2">
    <citation type="journal article" date="2023" name="IMA Fungus">
        <title>Comparative genomic study of the Penicillium genus elucidates a diverse pangenome and 15 lateral gene transfer events.</title>
        <authorList>
            <person name="Petersen C."/>
            <person name="Sorensen T."/>
            <person name="Nielsen M.R."/>
            <person name="Sondergaard T.E."/>
            <person name="Sorensen J.L."/>
            <person name="Fitzpatrick D.A."/>
            <person name="Frisvad J.C."/>
            <person name="Nielsen K.L."/>
        </authorList>
    </citation>
    <scope>NUCLEOTIDE SEQUENCE</scope>
    <source>
        <strain evidence="5">IBT 21917</strain>
    </source>
</reference>
<accession>A0A9W9LKX3</accession>
<dbReference type="EC" id="4.2.3.-" evidence="4"/>
<evidence type="ECO:0000256" key="1">
    <source>
        <dbReference type="ARBA" id="ARBA00001946"/>
    </source>
</evidence>
<dbReference type="EMBL" id="JAPQKO010000005">
    <property type="protein sequence ID" value="KAJ5161073.1"/>
    <property type="molecule type" value="Genomic_DNA"/>
</dbReference>